<dbReference type="OrthoDB" id="846879at2"/>
<name>A0A0A2EM83_PORCN</name>
<dbReference type="AlphaFoldDB" id="A0A0A2EM83"/>
<evidence type="ECO:0000313" key="2">
    <source>
        <dbReference type="EMBL" id="KGN78787.1"/>
    </source>
</evidence>
<organism evidence="2 3">
    <name type="scientific">Porphyromonas cangingivalis</name>
    <dbReference type="NCBI Taxonomy" id="36874"/>
    <lineage>
        <taxon>Bacteria</taxon>
        <taxon>Pseudomonadati</taxon>
        <taxon>Bacteroidota</taxon>
        <taxon>Bacteroidia</taxon>
        <taxon>Bacteroidales</taxon>
        <taxon>Porphyromonadaceae</taxon>
        <taxon>Porphyromonas</taxon>
    </lineage>
</organism>
<proteinExistence type="predicted"/>
<dbReference type="InterPro" id="IPR010870">
    <property type="entry name" value="Porin_O/P"/>
</dbReference>
<keyword evidence="3" id="KW-1185">Reference proteome</keyword>
<evidence type="ECO:0000256" key="1">
    <source>
        <dbReference type="SAM" id="SignalP"/>
    </source>
</evidence>
<evidence type="ECO:0008006" key="4">
    <source>
        <dbReference type="Google" id="ProtNLM"/>
    </source>
</evidence>
<gene>
    <name evidence="2" type="ORF">HQ35_09080</name>
</gene>
<comment type="caution">
    <text evidence="2">The sequence shown here is derived from an EMBL/GenBank/DDBJ whole genome shotgun (WGS) entry which is preliminary data.</text>
</comment>
<dbReference type="Pfam" id="PF07396">
    <property type="entry name" value="Porin_O_P"/>
    <property type="match status" value="1"/>
</dbReference>
<evidence type="ECO:0000313" key="3">
    <source>
        <dbReference type="Proteomes" id="UP000030125"/>
    </source>
</evidence>
<dbReference type="EMBL" id="JQJD01000057">
    <property type="protein sequence ID" value="KGN78787.1"/>
    <property type="molecule type" value="Genomic_DNA"/>
</dbReference>
<dbReference type="RefSeq" id="WP_036852635.1">
    <property type="nucleotide sequence ID" value="NZ_JQJD01000057.1"/>
</dbReference>
<dbReference type="Proteomes" id="UP000030125">
    <property type="component" value="Unassembled WGS sequence"/>
</dbReference>
<keyword evidence="1" id="KW-0732">Signal</keyword>
<feature type="signal peptide" evidence="1">
    <location>
        <begin position="1"/>
        <end position="21"/>
    </location>
</feature>
<sequence>MTKRLFLAAIVALMTLMSAYAQREHYTSDTSLAEQLKLIKEKQDRFNLYLNTHFSADMMWDDHDFQRAKFNGKQLRIEARGNISDNVSYRLLQRLNTSNDATRAYDNLPLSIDVAGIGVQLSEKFSLFLGKQCTAYGGVEFDFNPIVVYEFADMIEYSPSFMTGANLIFRPVETQKFQFQILNARTGTLEETYPWIPKEKLTDSKAPILGTINWSGRVTSFWNTLWSYSYMMQTDHHGQHYFALGNELKFGPVSGYFDAMYSREGLNAKPLIPVVENAEYLSFIAKLSCRVLPKWNLFVKGMYETGFQGKDQWLNGELMRSSYGYFAGVEYFPHWENLRFFLTYVGRAYVHEFDSKLDNNTHRLSLGFIYQLPLF</sequence>
<feature type="chain" id="PRO_5001986975" description="Phosphate-selective porin O and P" evidence="1">
    <location>
        <begin position="22"/>
        <end position="375"/>
    </location>
</feature>
<dbReference type="eggNOG" id="COG3637">
    <property type="taxonomic scope" value="Bacteria"/>
</dbReference>
<dbReference type="STRING" id="36874.HQ34_02860"/>
<reference evidence="2 3" key="1">
    <citation type="submission" date="2014-08" db="EMBL/GenBank/DDBJ databases">
        <title>Porphyromonas cangingivalis strain:COT-109_OH1386 Genome sequencing.</title>
        <authorList>
            <person name="Wallis C."/>
            <person name="Deusch O."/>
            <person name="O'Flynn C."/>
            <person name="Davis I."/>
            <person name="Jospin G."/>
            <person name="Darling A.E."/>
            <person name="Coil D.A."/>
            <person name="Alexiev A."/>
            <person name="Horsfall A."/>
            <person name="Kirkwood N."/>
            <person name="Harris S."/>
            <person name="Eisen J.A."/>
        </authorList>
    </citation>
    <scope>NUCLEOTIDE SEQUENCE [LARGE SCALE GENOMIC DNA]</scope>
    <source>
        <strain evidence="3">COT-109 OH1386</strain>
    </source>
</reference>
<accession>A0A0A2EM83</accession>
<protein>
    <recommendedName>
        <fullName evidence="4">Phosphate-selective porin O and P</fullName>
    </recommendedName>
</protein>